<dbReference type="GO" id="GO:0005829">
    <property type="term" value="C:cytosol"/>
    <property type="evidence" value="ECO:0007669"/>
    <property type="project" value="TreeGrafter"/>
</dbReference>
<dbReference type="GO" id="GO:0000976">
    <property type="term" value="F:transcription cis-regulatory region binding"/>
    <property type="evidence" value="ECO:0007669"/>
    <property type="project" value="TreeGrafter"/>
</dbReference>
<evidence type="ECO:0000259" key="8">
    <source>
        <dbReference type="PROSITE" id="PS50110"/>
    </source>
</evidence>
<dbReference type="InterPro" id="IPR039420">
    <property type="entry name" value="WalR-like"/>
</dbReference>
<dbReference type="GO" id="GO:0003700">
    <property type="term" value="F:DNA-binding transcription factor activity"/>
    <property type="evidence" value="ECO:0007669"/>
    <property type="project" value="InterPro"/>
</dbReference>
<dbReference type="PRINTS" id="PR00032">
    <property type="entry name" value="HTHARAC"/>
</dbReference>
<dbReference type="GO" id="GO:0032993">
    <property type="term" value="C:protein-DNA complex"/>
    <property type="evidence" value="ECO:0007669"/>
    <property type="project" value="TreeGrafter"/>
</dbReference>
<dbReference type="PANTHER" id="PTHR48111:SF1">
    <property type="entry name" value="TWO-COMPONENT RESPONSE REGULATOR ORR33"/>
    <property type="match status" value="1"/>
</dbReference>
<dbReference type="Proteomes" id="UP000199729">
    <property type="component" value="Chromosome"/>
</dbReference>
<keyword evidence="2" id="KW-0902">Two-component regulatory system</keyword>
<name>A0A221KB31_VITFI</name>
<keyword evidence="10" id="KW-1185">Reference proteome</keyword>
<evidence type="ECO:0000256" key="3">
    <source>
        <dbReference type="ARBA" id="ARBA00023015"/>
    </source>
</evidence>
<feature type="modified residue" description="4-aspartylphosphate" evidence="6">
    <location>
        <position position="48"/>
    </location>
</feature>
<evidence type="ECO:0000256" key="1">
    <source>
        <dbReference type="ARBA" id="ARBA00022553"/>
    </source>
</evidence>
<keyword evidence="4" id="KW-0238">DNA-binding</keyword>
<sequence>MIVDDDASDVRLISRMLRQGGHRVVAALNGRDGLKRALEHQPGAVLMDLRMPGQSGLDVARLMSADPRLCEIPILFLSAADDLKSKLGAFSSGAVDYITKPFSIDELTARLHVHMRKRVHLPDPSHQTPPCAELNDEIRRDTFEKRILERVQNEIHARLAEPLTVVNLARSAGVSVRRLNEIFQISQSMTTFEYVRAERFRRACELLLQSDLSIGSVADQAGFASQAAFTYAFRQRHGITPSEYRLMGGVELDSQIHAD</sequence>
<protein>
    <submittedName>
        <fullName evidence="9">Two-component system response regulator</fullName>
    </submittedName>
</protein>
<dbReference type="KEGG" id="vff:VITFI_CDS0264"/>
<dbReference type="InterPro" id="IPR018060">
    <property type="entry name" value="HTH_AraC"/>
</dbReference>
<dbReference type="GO" id="GO:0000156">
    <property type="term" value="F:phosphorelay response regulator activity"/>
    <property type="evidence" value="ECO:0007669"/>
    <property type="project" value="TreeGrafter"/>
</dbReference>
<evidence type="ECO:0000256" key="5">
    <source>
        <dbReference type="ARBA" id="ARBA00023163"/>
    </source>
</evidence>
<keyword evidence="3" id="KW-0805">Transcription regulation</keyword>
<dbReference type="SUPFAM" id="SSF46689">
    <property type="entry name" value="Homeodomain-like"/>
    <property type="match status" value="1"/>
</dbReference>
<proteinExistence type="predicted"/>
<accession>A0A221KB31</accession>
<dbReference type="InterPro" id="IPR009057">
    <property type="entry name" value="Homeodomain-like_sf"/>
</dbReference>
<evidence type="ECO:0000256" key="6">
    <source>
        <dbReference type="PROSITE-ProRule" id="PRU00169"/>
    </source>
</evidence>
<dbReference type="InterPro" id="IPR001789">
    <property type="entry name" value="Sig_transdc_resp-reg_receiver"/>
</dbReference>
<dbReference type="SUPFAM" id="SSF52172">
    <property type="entry name" value="CheY-like"/>
    <property type="match status" value="1"/>
</dbReference>
<dbReference type="Gene3D" id="1.10.10.60">
    <property type="entry name" value="Homeodomain-like"/>
    <property type="match status" value="1"/>
</dbReference>
<keyword evidence="5" id="KW-0804">Transcription</keyword>
<feature type="domain" description="HTH araC/xylS-type" evidence="7">
    <location>
        <begin position="149"/>
        <end position="247"/>
    </location>
</feature>
<dbReference type="InterPro" id="IPR011006">
    <property type="entry name" value="CheY-like_superfamily"/>
</dbReference>
<dbReference type="AlphaFoldDB" id="A0A221KB31"/>
<dbReference type="PROSITE" id="PS01124">
    <property type="entry name" value="HTH_ARAC_FAMILY_2"/>
    <property type="match status" value="1"/>
</dbReference>
<evidence type="ECO:0000313" key="10">
    <source>
        <dbReference type="Proteomes" id="UP000199729"/>
    </source>
</evidence>
<reference evidence="9 10" key="1">
    <citation type="submission" date="2017-07" db="EMBL/GenBank/DDBJ databases">
        <title>Complete Genome Sequence of the cosmetic ferment Vitreoscilla filiformis (ATCC15551).</title>
        <authorList>
            <person name="Contreras S."/>
            <person name="Sagory-Zalkind P."/>
            <person name="Blanquart H."/>
            <person name="Iltis A."/>
            <person name="Morand S.C."/>
        </authorList>
    </citation>
    <scope>NUCLEOTIDE SEQUENCE [LARGE SCALE GENOMIC DNA]</scope>
    <source>
        <strain evidence="9 10">ATCC 15551</strain>
    </source>
</reference>
<organism evidence="9 10">
    <name type="scientific">Vitreoscilla filiformis</name>
    <dbReference type="NCBI Taxonomy" id="63"/>
    <lineage>
        <taxon>Bacteria</taxon>
        <taxon>Pseudomonadati</taxon>
        <taxon>Pseudomonadota</taxon>
        <taxon>Betaproteobacteria</taxon>
        <taxon>Neisseriales</taxon>
        <taxon>Neisseriaceae</taxon>
        <taxon>Vitreoscilla</taxon>
    </lineage>
</organism>
<evidence type="ECO:0000256" key="4">
    <source>
        <dbReference type="ARBA" id="ARBA00023125"/>
    </source>
</evidence>
<feature type="domain" description="Response regulatory" evidence="8">
    <location>
        <begin position="1"/>
        <end position="115"/>
    </location>
</feature>
<dbReference type="Pfam" id="PF00072">
    <property type="entry name" value="Response_reg"/>
    <property type="match status" value="1"/>
</dbReference>
<dbReference type="PANTHER" id="PTHR48111">
    <property type="entry name" value="REGULATOR OF RPOS"/>
    <property type="match status" value="1"/>
</dbReference>
<evidence type="ECO:0000259" key="7">
    <source>
        <dbReference type="PROSITE" id="PS01124"/>
    </source>
</evidence>
<dbReference type="SMART" id="SM00342">
    <property type="entry name" value="HTH_ARAC"/>
    <property type="match status" value="1"/>
</dbReference>
<evidence type="ECO:0000313" key="9">
    <source>
        <dbReference type="EMBL" id="ASM76043.1"/>
    </source>
</evidence>
<dbReference type="PROSITE" id="PS50110">
    <property type="entry name" value="RESPONSE_REGULATORY"/>
    <property type="match status" value="1"/>
</dbReference>
<dbReference type="Pfam" id="PF12833">
    <property type="entry name" value="HTH_18"/>
    <property type="match status" value="1"/>
</dbReference>
<evidence type="ECO:0000256" key="2">
    <source>
        <dbReference type="ARBA" id="ARBA00023012"/>
    </source>
</evidence>
<dbReference type="SMART" id="SM00448">
    <property type="entry name" value="REC"/>
    <property type="match status" value="1"/>
</dbReference>
<keyword evidence="1 6" id="KW-0597">Phosphoprotein</keyword>
<dbReference type="Gene3D" id="3.40.50.2300">
    <property type="match status" value="1"/>
</dbReference>
<dbReference type="EMBL" id="CP022423">
    <property type="protein sequence ID" value="ASM76043.1"/>
    <property type="molecule type" value="Genomic_DNA"/>
</dbReference>
<gene>
    <name evidence="9" type="ORF">VITFI_CDS0264</name>
</gene>
<dbReference type="InterPro" id="IPR020449">
    <property type="entry name" value="Tscrpt_reg_AraC-type_HTH"/>
</dbReference>